<name>A0A0T6LL90_WENVI</name>
<keyword evidence="1" id="KW-0732">Signal</keyword>
<dbReference type="InterPro" id="IPR006311">
    <property type="entry name" value="TAT_signal"/>
</dbReference>
<protein>
    <recommendedName>
        <fullName evidence="4">Fibronectin type-III domain-containing protein</fullName>
    </recommendedName>
</protein>
<dbReference type="InterPro" id="IPR011047">
    <property type="entry name" value="Quinoprotein_ADH-like_sf"/>
</dbReference>
<dbReference type="PANTHER" id="PTHR31778">
    <property type="entry name" value="BUD SITE SELECTION PROTEIN RAX2"/>
    <property type="match status" value="1"/>
</dbReference>
<dbReference type="Gene3D" id="2.130.10.10">
    <property type="entry name" value="YVTN repeat-like/Quinoprotein amine dehydrogenase"/>
    <property type="match status" value="1"/>
</dbReference>
<organism evidence="2 3">
    <name type="scientific">Wenjunlia vitaminophila</name>
    <name type="common">Streptomyces vitaminophilus</name>
    <dbReference type="NCBI Taxonomy" id="76728"/>
    <lineage>
        <taxon>Bacteria</taxon>
        <taxon>Bacillati</taxon>
        <taxon>Actinomycetota</taxon>
        <taxon>Actinomycetes</taxon>
        <taxon>Kitasatosporales</taxon>
        <taxon>Streptomycetaceae</taxon>
        <taxon>Wenjunlia</taxon>
    </lineage>
</organism>
<evidence type="ECO:0000313" key="3">
    <source>
        <dbReference type="Proteomes" id="UP000050867"/>
    </source>
</evidence>
<dbReference type="Proteomes" id="UP000050867">
    <property type="component" value="Unassembled WGS sequence"/>
</dbReference>
<evidence type="ECO:0000256" key="1">
    <source>
        <dbReference type="SAM" id="SignalP"/>
    </source>
</evidence>
<gene>
    <name evidence="2" type="ORF">AQ490_12450</name>
</gene>
<reference evidence="2 3" key="1">
    <citation type="submission" date="2015-10" db="EMBL/GenBank/DDBJ databases">
        <title>Draft genome sequence of pyrrolomycin-producing Streptomyces vitaminophilus.</title>
        <authorList>
            <person name="Graham D.E."/>
            <person name="Mahan K.M."/>
            <person name="Klingeman D.M."/>
            <person name="Hettich R.L."/>
            <person name="Parry R.J."/>
        </authorList>
    </citation>
    <scope>NUCLEOTIDE SEQUENCE [LARGE SCALE GENOMIC DNA]</scope>
    <source>
        <strain evidence="2 3">ATCC 31673</strain>
    </source>
</reference>
<keyword evidence="3" id="KW-1185">Reference proteome</keyword>
<dbReference type="Gene3D" id="2.60.40.10">
    <property type="entry name" value="Immunoglobulins"/>
    <property type="match status" value="1"/>
</dbReference>
<sequence>MTSRRPRLAAASVAVTTLAVAALSTAAGPAAAAGEPTITADPMSTWQTNGVVWTLAHANGVVYVGGTFSKVRPPGAAPGTSEVARTNFAAFDATTGKLLDCAPAFTGGAGTVRALEVSPDGKRLYVGGSFSRAGTVSVSNAAAVNTADCTVATSWRPVVTATVRAIESSGSTVYLGGDFGAVQGQTRQRVAAVTGTGSLLPFRATLDAPVRAITASPAHGKVLVGGDFNVVNGASSRALAALDPTSGATKKTFPNWLPSASAVKGLANDGTYFYLAAEGTGSFDGRIAGVLSTGAMKWRDACLGATQAVLPHKGVLYSVSHAHNCGTTPGGFPEHSNRQHLLAQSVADKTILPWFPDTNDGIGEGIGPRAMTMTTGEILWVGGEFTSVNGKAQQGLTRFPASPDTGAPQVPILSGASTAAGKITLSWKASWDRDDGTLTYRLYRDGVFLKALSRSSRYWDRPTISYTDTVTPGSQHRYSLEVTDGENMSGRNGPVYVTALG</sequence>
<dbReference type="OrthoDB" id="9802683at2"/>
<proteinExistence type="predicted"/>
<dbReference type="GO" id="GO:0005975">
    <property type="term" value="P:carbohydrate metabolic process"/>
    <property type="evidence" value="ECO:0007669"/>
    <property type="project" value="UniProtKB-ARBA"/>
</dbReference>
<dbReference type="GO" id="GO:1902929">
    <property type="term" value="C:plasma membrane of growing cell tip"/>
    <property type="evidence" value="ECO:0007669"/>
    <property type="project" value="TreeGrafter"/>
</dbReference>
<dbReference type="InterPro" id="IPR015943">
    <property type="entry name" value="WD40/YVTN_repeat-like_dom_sf"/>
</dbReference>
<dbReference type="AlphaFoldDB" id="A0A0T6LL90"/>
<dbReference type="eggNOG" id="COG3391">
    <property type="taxonomic scope" value="Bacteria"/>
</dbReference>
<accession>A0A0T6LL90</accession>
<dbReference type="SUPFAM" id="SSF50998">
    <property type="entry name" value="Quinoprotein alcohol dehydrogenase-like"/>
    <property type="match status" value="1"/>
</dbReference>
<feature type="chain" id="PRO_5006670463" description="Fibronectin type-III domain-containing protein" evidence="1">
    <location>
        <begin position="33"/>
        <end position="501"/>
    </location>
</feature>
<evidence type="ECO:0000313" key="2">
    <source>
        <dbReference type="EMBL" id="KRV46673.1"/>
    </source>
</evidence>
<dbReference type="EMBL" id="LLZU01000039">
    <property type="protein sequence ID" value="KRV46673.1"/>
    <property type="molecule type" value="Genomic_DNA"/>
</dbReference>
<evidence type="ECO:0008006" key="4">
    <source>
        <dbReference type="Google" id="ProtNLM"/>
    </source>
</evidence>
<comment type="caution">
    <text evidence="2">The sequence shown here is derived from an EMBL/GenBank/DDBJ whole genome shotgun (WGS) entry which is preliminary data.</text>
</comment>
<dbReference type="InterPro" id="IPR013431">
    <property type="entry name" value="Delta_60_rpt"/>
</dbReference>
<dbReference type="RefSeq" id="WP_051087385.1">
    <property type="nucleotide sequence ID" value="NZ_LLZU01000039.1"/>
</dbReference>
<feature type="signal peptide" evidence="1">
    <location>
        <begin position="1"/>
        <end position="32"/>
    </location>
</feature>
<dbReference type="Pfam" id="PF17164">
    <property type="entry name" value="DUF5122"/>
    <property type="match status" value="1"/>
</dbReference>
<dbReference type="PANTHER" id="PTHR31778:SF2">
    <property type="entry name" value="BUD SITE SELECTION PROTEIN RAX2"/>
    <property type="match status" value="1"/>
</dbReference>
<dbReference type="PROSITE" id="PS51318">
    <property type="entry name" value="TAT"/>
    <property type="match status" value="1"/>
</dbReference>
<dbReference type="STRING" id="76728.AQ490_12450"/>
<dbReference type="InterPro" id="IPR013783">
    <property type="entry name" value="Ig-like_fold"/>
</dbReference>